<evidence type="ECO:0000256" key="6">
    <source>
        <dbReference type="SAM" id="Phobius"/>
    </source>
</evidence>
<gene>
    <name evidence="7" type="ORF">GRF29_28g2128566</name>
</gene>
<feature type="transmembrane region" description="Helical" evidence="6">
    <location>
        <begin position="518"/>
        <end position="538"/>
    </location>
</feature>
<protein>
    <recommendedName>
        <fullName evidence="9">Allantoate permease</fullName>
    </recommendedName>
</protein>
<feature type="transmembrane region" description="Helical" evidence="6">
    <location>
        <begin position="213"/>
        <end position="232"/>
    </location>
</feature>
<dbReference type="InterPro" id="IPR011701">
    <property type="entry name" value="MFS"/>
</dbReference>
<feature type="transmembrane region" description="Helical" evidence="6">
    <location>
        <begin position="391"/>
        <end position="413"/>
    </location>
</feature>
<keyword evidence="4 6" id="KW-1133">Transmembrane helix</keyword>
<organism evidence="7 8">
    <name type="scientific">Pseudopithomyces chartarum</name>
    <dbReference type="NCBI Taxonomy" id="1892770"/>
    <lineage>
        <taxon>Eukaryota</taxon>
        <taxon>Fungi</taxon>
        <taxon>Dikarya</taxon>
        <taxon>Ascomycota</taxon>
        <taxon>Pezizomycotina</taxon>
        <taxon>Dothideomycetes</taxon>
        <taxon>Pleosporomycetidae</taxon>
        <taxon>Pleosporales</taxon>
        <taxon>Massarineae</taxon>
        <taxon>Didymosphaeriaceae</taxon>
        <taxon>Pseudopithomyces</taxon>
    </lineage>
</organism>
<evidence type="ECO:0000256" key="1">
    <source>
        <dbReference type="ARBA" id="ARBA00004141"/>
    </source>
</evidence>
<keyword evidence="5 6" id="KW-0472">Membrane</keyword>
<dbReference type="Proteomes" id="UP001280581">
    <property type="component" value="Unassembled WGS sequence"/>
</dbReference>
<feature type="transmembrane region" description="Helical" evidence="6">
    <location>
        <begin position="452"/>
        <end position="471"/>
    </location>
</feature>
<feature type="transmembrane region" description="Helical" evidence="6">
    <location>
        <begin position="244"/>
        <end position="265"/>
    </location>
</feature>
<dbReference type="Pfam" id="PF07690">
    <property type="entry name" value="MFS_1"/>
    <property type="match status" value="1"/>
</dbReference>
<dbReference type="GO" id="GO:0016020">
    <property type="term" value="C:membrane"/>
    <property type="evidence" value="ECO:0007669"/>
    <property type="project" value="UniProtKB-SubCell"/>
</dbReference>
<keyword evidence="3 6" id="KW-0812">Transmembrane</keyword>
<evidence type="ECO:0008006" key="9">
    <source>
        <dbReference type="Google" id="ProtNLM"/>
    </source>
</evidence>
<feature type="transmembrane region" description="Helical" evidence="6">
    <location>
        <begin position="277"/>
        <end position="299"/>
    </location>
</feature>
<keyword evidence="2" id="KW-0813">Transport</keyword>
<dbReference type="GO" id="GO:0022857">
    <property type="term" value="F:transmembrane transporter activity"/>
    <property type="evidence" value="ECO:0007669"/>
    <property type="project" value="InterPro"/>
</dbReference>
<sequence>MSSVAVEDTIPTAAQADTVSIQSIEKNGKKPPQGIANEAELITARGNVISKDGVVFSSNDSDDSLAGNIFADPEVAAYYKDVYEKAKYECRHVFDPSADWTPEEEKAVIRKLDLRVCFWACTMFFALQVDRGNLVQAVSGTFLKDLNLTTNDYNWGNTVFLFSFLLAELPSQLISKKFGPDRWIPTQMVLWSIVAMSQAALSGRASFLATRSLLAILEGGFIPDLVLWLSYFYTGRELPIRLSFFWTALSITTIITSLLAFAIFHLEGVNGMAGWRWLFLLEGLITLLIGIASFFLMPASAVQTKAWYRPKGWFTDRELTIVVNRVLRDDPRKGDMHNRQAITPKRLWSSMKDYDLWPIYALGLICFIPQSPVNYYQTLVLRSLGFSTLNVQLLVIPAAVFHIITLLTITWISGKLNQRALVGVWQNLWTLPCVIALYSWPKLIKDPWGTYALITVLLSYPYCHAINVAWVSTNSNNVGSRSVSAALYNMMVQCGGIIGSNIYRENDKPLYRRGNRNLIIINILSIALFLFTKVYYVLKNKSRDRKWKAMSHEERIHYIQTTEDTASRRLDFRFVH</sequence>
<proteinExistence type="predicted"/>
<name>A0AAN6M1J0_9PLEO</name>
<keyword evidence="8" id="KW-1185">Reference proteome</keyword>
<dbReference type="FunFam" id="1.20.1250.20:FF:000106">
    <property type="entry name" value="MFS transporter, putative"/>
    <property type="match status" value="1"/>
</dbReference>
<evidence type="ECO:0000256" key="2">
    <source>
        <dbReference type="ARBA" id="ARBA00022448"/>
    </source>
</evidence>
<feature type="transmembrane region" description="Helical" evidence="6">
    <location>
        <begin position="483"/>
        <end position="503"/>
    </location>
</feature>
<dbReference type="PANTHER" id="PTHR43791:SF29">
    <property type="entry name" value="MAJOR FACILITATOR SUPERFAMILY (MFS) PROFILE DOMAIN-CONTAINING PROTEIN"/>
    <property type="match status" value="1"/>
</dbReference>
<evidence type="ECO:0000313" key="8">
    <source>
        <dbReference type="Proteomes" id="UP001280581"/>
    </source>
</evidence>
<accession>A0AAN6M1J0</accession>
<dbReference type="FunFam" id="1.20.1250.20:FF:000247">
    <property type="entry name" value="MFS general substrate transporter"/>
    <property type="match status" value="1"/>
</dbReference>
<evidence type="ECO:0000313" key="7">
    <source>
        <dbReference type="EMBL" id="KAK3214143.1"/>
    </source>
</evidence>
<evidence type="ECO:0000256" key="3">
    <source>
        <dbReference type="ARBA" id="ARBA00022692"/>
    </source>
</evidence>
<dbReference type="PANTHER" id="PTHR43791">
    <property type="entry name" value="PERMEASE-RELATED"/>
    <property type="match status" value="1"/>
</dbReference>
<comment type="subcellular location">
    <subcellularLocation>
        <location evidence="1">Membrane</location>
        <topology evidence="1">Multi-pass membrane protein</topology>
    </subcellularLocation>
</comment>
<feature type="transmembrane region" description="Helical" evidence="6">
    <location>
        <begin position="354"/>
        <end position="371"/>
    </location>
</feature>
<evidence type="ECO:0000256" key="4">
    <source>
        <dbReference type="ARBA" id="ARBA00022989"/>
    </source>
</evidence>
<dbReference type="SUPFAM" id="SSF103473">
    <property type="entry name" value="MFS general substrate transporter"/>
    <property type="match status" value="1"/>
</dbReference>
<feature type="transmembrane region" description="Helical" evidence="6">
    <location>
        <begin position="420"/>
        <end position="440"/>
    </location>
</feature>
<evidence type="ECO:0000256" key="5">
    <source>
        <dbReference type="ARBA" id="ARBA00023136"/>
    </source>
</evidence>
<dbReference type="EMBL" id="WVTA01000004">
    <property type="protein sequence ID" value="KAK3214143.1"/>
    <property type="molecule type" value="Genomic_DNA"/>
</dbReference>
<comment type="caution">
    <text evidence="7">The sequence shown here is derived from an EMBL/GenBank/DDBJ whole genome shotgun (WGS) entry which is preliminary data.</text>
</comment>
<dbReference type="InterPro" id="IPR036259">
    <property type="entry name" value="MFS_trans_sf"/>
</dbReference>
<reference evidence="7 8" key="1">
    <citation type="submission" date="2021-02" db="EMBL/GenBank/DDBJ databases">
        <title>Genome assembly of Pseudopithomyces chartarum.</title>
        <authorList>
            <person name="Jauregui R."/>
            <person name="Singh J."/>
            <person name="Voisey C."/>
        </authorList>
    </citation>
    <scope>NUCLEOTIDE SEQUENCE [LARGE SCALE GENOMIC DNA]</scope>
    <source>
        <strain evidence="7 8">AGR01</strain>
    </source>
</reference>
<dbReference type="AlphaFoldDB" id="A0AAN6M1J0"/>
<dbReference type="Gene3D" id="1.20.1250.20">
    <property type="entry name" value="MFS general substrate transporter like domains"/>
    <property type="match status" value="2"/>
</dbReference>